<dbReference type="RefSeq" id="WP_109773471.1">
    <property type="nucleotide sequence ID" value="NZ_QGDQ01000005.1"/>
</dbReference>
<dbReference type="EMBL" id="QGDQ01000005">
    <property type="protein sequence ID" value="PWJ54969.1"/>
    <property type="molecule type" value="Genomic_DNA"/>
</dbReference>
<name>A0A316AC26_9ACTN</name>
<dbReference type="Proteomes" id="UP000245469">
    <property type="component" value="Unassembled WGS sequence"/>
</dbReference>
<evidence type="ECO:0000313" key="2">
    <source>
        <dbReference type="EMBL" id="PWJ54969.1"/>
    </source>
</evidence>
<comment type="caution">
    <text evidence="2">The sequence shown here is derived from an EMBL/GenBank/DDBJ whole genome shotgun (WGS) entry which is preliminary data.</text>
</comment>
<keyword evidence="3" id="KW-1185">Reference proteome</keyword>
<sequence length="107" mass="11175">MASREAAQAADLQQSPAITVGQGELAPTSSSCLFSDAAEEDGAELVVTQPTTEGDPIRTHYRRLPGQPGLEVLVDSTDDKFGSGTWERQSCPEATSLADLGTCHGPS</sequence>
<feature type="region of interest" description="Disordered" evidence="1">
    <location>
        <begin position="1"/>
        <end position="26"/>
    </location>
</feature>
<organism evidence="2 3">
    <name type="scientific">Quadrisphaera granulorum</name>
    <dbReference type="NCBI Taxonomy" id="317664"/>
    <lineage>
        <taxon>Bacteria</taxon>
        <taxon>Bacillati</taxon>
        <taxon>Actinomycetota</taxon>
        <taxon>Actinomycetes</taxon>
        <taxon>Kineosporiales</taxon>
        <taxon>Kineosporiaceae</taxon>
        <taxon>Quadrisphaera</taxon>
    </lineage>
</organism>
<reference evidence="2 3" key="1">
    <citation type="submission" date="2018-03" db="EMBL/GenBank/DDBJ databases">
        <title>Genomic Encyclopedia of Archaeal and Bacterial Type Strains, Phase II (KMG-II): from individual species to whole genera.</title>
        <authorList>
            <person name="Goeker M."/>
        </authorList>
    </citation>
    <scope>NUCLEOTIDE SEQUENCE [LARGE SCALE GENOMIC DNA]</scope>
    <source>
        <strain evidence="2 3">DSM 44889</strain>
    </source>
</reference>
<evidence type="ECO:0000256" key="1">
    <source>
        <dbReference type="SAM" id="MobiDB-lite"/>
    </source>
</evidence>
<accession>A0A316AC26</accession>
<proteinExistence type="predicted"/>
<protein>
    <submittedName>
        <fullName evidence="2">Uncharacterized protein</fullName>
    </submittedName>
</protein>
<dbReference type="AlphaFoldDB" id="A0A316AC26"/>
<gene>
    <name evidence="2" type="ORF">BXY45_105178</name>
</gene>
<evidence type="ECO:0000313" key="3">
    <source>
        <dbReference type="Proteomes" id="UP000245469"/>
    </source>
</evidence>
<dbReference type="OrthoDB" id="4227064at2"/>
<feature type="region of interest" description="Disordered" evidence="1">
    <location>
        <begin position="46"/>
        <end position="70"/>
    </location>
</feature>